<dbReference type="SMART" id="SM00448">
    <property type="entry name" value="REC"/>
    <property type="match status" value="2"/>
</dbReference>
<dbReference type="RefSeq" id="WP_344611966.1">
    <property type="nucleotide sequence ID" value="NZ_BAAARV010000018.1"/>
</dbReference>
<evidence type="ECO:0000256" key="16">
    <source>
        <dbReference type="SAM" id="Phobius"/>
    </source>
</evidence>
<evidence type="ECO:0000259" key="17">
    <source>
        <dbReference type="PROSITE" id="PS50109"/>
    </source>
</evidence>
<keyword evidence="13 16" id="KW-0472">Membrane</keyword>
<feature type="modified residue" description="4-aspartylphosphate" evidence="15">
    <location>
        <position position="708"/>
    </location>
</feature>
<dbReference type="InterPro" id="IPR008207">
    <property type="entry name" value="Sig_transdc_His_kin_Hpt_dom"/>
</dbReference>
<evidence type="ECO:0000256" key="9">
    <source>
        <dbReference type="ARBA" id="ARBA00022777"/>
    </source>
</evidence>
<dbReference type="SUPFAM" id="SSF52172">
    <property type="entry name" value="CheY-like"/>
    <property type="match status" value="2"/>
</dbReference>
<dbReference type="InterPro" id="IPR007891">
    <property type="entry name" value="CHASE3"/>
</dbReference>
<proteinExistence type="predicted"/>
<dbReference type="Gene3D" id="3.30.565.10">
    <property type="entry name" value="Histidine kinase-like ATPase, C-terminal domain"/>
    <property type="match status" value="1"/>
</dbReference>
<gene>
    <name evidence="21" type="ORF">GCM10010170_019580</name>
</gene>
<feature type="modified residue" description="Phosphohistidine" evidence="14">
    <location>
        <position position="850"/>
    </location>
</feature>
<dbReference type="CDD" id="cd16922">
    <property type="entry name" value="HATPase_EvgS-ArcB-TorS-like"/>
    <property type="match status" value="1"/>
</dbReference>
<dbReference type="InterPro" id="IPR003660">
    <property type="entry name" value="HAMP_dom"/>
</dbReference>
<dbReference type="SMART" id="SM00387">
    <property type="entry name" value="HATPase_c"/>
    <property type="match status" value="1"/>
</dbReference>
<keyword evidence="11 16" id="KW-1133">Transmembrane helix</keyword>
<comment type="catalytic activity">
    <reaction evidence="1">
        <text>ATP + protein L-histidine = ADP + protein N-phospho-L-histidine.</text>
        <dbReference type="EC" id="2.7.13.3"/>
    </reaction>
</comment>
<keyword evidence="7 16" id="KW-0812">Transmembrane</keyword>
<dbReference type="PROSITE" id="PS50109">
    <property type="entry name" value="HIS_KIN"/>
    <property type="match status" value="1"/>
</dbReference>
<dbReference type="PANTHER" id="PTHR45339:SF1">
    <property type="entry name" value="HYBRID SIGNAL TRANSDUCTION HISTIDINE KINASE J"/>
    <property type="match status" value="1"/>
</dbReference>
<evidence type="ECO:0000256" key="1">
    <source>
        <dbReference type="ARBA" id="ARBA00000085"/>
    </source>
</evidence>
<dbReference type="Pfam" id="PF02518">
    <property type="entry name" value="HATPase_c"/>
    <property type="match status" value="1"/>
</dbReference>
<dbReference type="SMART" id="SM00388">
    <property type="entry name" value="HisKA"/>
    <property type="match status" value="1"/>
</dbReference>
<evidence type="ECO:0000256" key="6">
    <source>
        <dbReference type="ARBA" id="ARBA00022679"/>
    </source>
</evidence>
<keyword evidence="9" id="KW-0418">Kinase</keyword>
<keyword evidence="22" id="KW-1185">Reference proteome</keyword>
<dbReference type="PROSITE" id="PS50885">
    <property type="entry name" value="HAMP"/>
    <property type="match status" value="1"/>
</dbReference>
<evidence type="ECO:0000256" key="3">
    <source>
        <dbReference type="ARBA" id="ARBA00012438"/>
    </source>
</evidence>
<dbReference type="PROSITE" id="PS50110">
    <property type="entry name" value="RESPONSE_REGULATORY"/>
    <property type="match status" value="2"/>
</dbReference>
<dbReference type="PROSITE" id="PS50894">
    <property type="entry name" value="HPT"/>
    <property type="match status" value="1"/>
</dbReference>
<feature type="domain" description="Histidine kinase" evidence="17">
    <location>
        <begin position="286"/>
        <end position="505"/>
    </location>
</feature>
<evidence type="ECO:0000256" key="7">
    <source>
        <dbReference type="ARBA" id="ARBA00022692"/>
    </source>
</evidence>
<keyword evidence="4" id="KW-1003">Cell membrane</keyword>
<evidence type="ECO:0000256" key="11">
    <source>
        <dbReference type="ARBA" id="ARBA00022989"/>
    </source>
</evidence>
<evidence type="ECO:0000256" key="10">
    <source>
        <dbReference type="ARBA" id="ARBA00022840"/>
    </source>
</evidence>
<feature type="transmembrane region" description="Helical" evidence="16">
    <location>
        <begin position="17"/>
        <end position="37"/>
    </location>
</feature>
<dbReference type="InterPro" id="IPR003661">
    <property type="entry name" value="HisK_dim/P_dom"/>
</dbReference>
<dbReference type="InterPro" id="IPR036890">
    <property type="entry name" value="HATPase_C_sf"/>
</dbReference>
<dbReference type="CDD" id="cd00082">
    <property type="entry name" value="HisKA"/>
    <property type="match status" value="1"/>
</dbReference>
<dbReference type="InterPro" id="IPR004358">
    <property type="entry name" value="Sig_transdc_His_kin-like_C"/>
</dbReference>
<feature type="domain" description="Response regulatory" evidence="18">
    <location>
        <begin position="659"/>
        <end position="776"/>
    </location>
</feature>
<dbReference type="Proteomes" id="UP001501444">
    <property type="component" value="Unassembled WGS sequence"/>
</dbReference>
<dbReference type="InterPro" id="IPR003594">
    <property type="entry name" value="HATPase_dom"/>
</dbReference>
<keyword evidence="12" id="KW-0902">Two-component regulatory system</keyword>
<name>A0ABN3FUR6_9ACTN</name>
<feature type="domain" description="HAMP" evidence="19">
    <location>
        <begin position="215"/>
        <end position="271"/>
    </location>
</feature>
<evidence type="ECO:0000313" key="21">
    <source>
        <dbReference type="EMBL" id="GAA2338163.1"/>
    </source>
</evidence>
<comment type="caution">
    <text evidence="21">The sequence shown here is derived from an EMBL/GenBank/DDBJ whole genome shotgun (WGS) entry which is preliminary data.</text>
</comment>
<evidence type="ECO:0000256" key="5">
    <source>
        <dbReference type="ARBA" id="ARBA00022553"/>
    </source>
</evidence>
<evidence type="ECO:0000259" key="18">
    <source>
        <dbReference type="PROSITE" id="PS50110"/>
    </source>
</evidence>
<dbReference type="InterPro" id="IPR005467">
    <property type="entry name" value="His_kinase_dom"/>
</dbReference>
<evidence type="ECO:0000259" key="20">
    <source>
        <dbReference type="PROSITE" id="PS50894"/>
    </source>
</evidence>
<dbReference type="InterPro" id="IPR011006">
    <property type="entry name" value="CheY-like_superfamily"/>
</dbReference>
<dbReference type="SUPFAM" id="SSF47226">
    <property type="entry name" value="Histidine-containing phosphotransfer domain, HPT domain"/>
    <property type="match status" value="1"/>
</dbReference>
<dbReference type="Pfam" id="PF01627">
    <property type="entry name" value="Hpt"/>
    <property type="match status" value="1"/>
</dbReference>
<dbReference type="CDD" id="cd19410">
    <property type="entry name" value="HK9-like_sensor"/>
    <property type="match status" value="1"/>
</dbReference>
<dbReference type="SMART" id="SM00073">
    <property type="entry name" value="HPT"/>
    <property type="match status" value="1"/>
</dbReference>
<dbReference type="EMBL" id="BAAARV010000018">
    <property type="protein sequence ID" value="GAA2338163.1"/>
    <property type="molecule type" value="Genomic_DNA"/>
</dbReference>
<evidence type="ECO:0000259" key="19">
    <source>
        <dbReference type="PROSITE" id="PS50885"/>
    </source>
</evidence>
<dbReference type="Gene3D" id="6.10.340.10">
    <property type="match status" value="1"/>
</dbReference>
<dbReference type="SUPFAM" id="SSF55874">
    <property type="entry name" value="ATPase domain of HSP90 chaperone/DNA topoisomerase II/histidine kinase"/>
    <property type="match status" value="1"/>
</dbReference>
<evidence type="ECO:0000256" key="14">
    <source>
        <dbReference type="PROSITE-ProRule" id="PRU00110"/>
    </source>
</evidence>
<sequence>MEEPARRQLRGWTVARLLAAGYLLAIGGLLLVGVVSYDRIGVLVAARAQAEAGHAVLDDAEELRSELHDAERGQRGYIITGDEEYLGPYTAAVGRVHATMARLEAATAGDPDQHGAIVRMRGPLSDKLAELHLTITLRREYGFEEAQRLVDTDRGARDMARIEAGLDEIRAGRLALLDAKQRQTARDATQTRRAIIAATLGTALLAAAGALWATRKVTRPIAEVTAAARRVATGEPAGPGGGRGARNGPVELAEMAAAVDEATRVVLRARDEAMAATQAKSAFLATMSHEIRTPMNAVIGMTGLLLDTGLSDEQRELAGTVRDSGESLLAIINDILDFSKIEAGQLELEHAVFDLRDCVDSALALVAVTAAGKGLELVADVTDAPPLRGDVTRLRQVLVNLLSNAVKFTAGGEIVVTARTEPLPDGRLRVCLAVADTGIGIPPERMDRLFRSFSQVDASTTRTYGGTGLGLAISRRLARAMGGDITVTSRPGEGSTFTVTAVLQVSAERPEAAATPIDLTGRTALVVDDNAANRRVLRAQLAGWGMTCTVAASAGEAMEVAAAGDGYDVALLDMHMPDGDGADLAGRLRAVPRLAGMPLILLSSVSWHADPGLSRQFAAVLTKPARAAALHAALGRVLTGRPAVRPAPAAEAPRQRPLRILVAEDNQVNQTVATMMLAKLGHRADVAANGAEAVEAVRRVRYDVVLMDVQMPVLDGLDATRRIRAELPAGAQPHIVALTASALIEDRAACEAAGMDDYLTKPVRPADLAAALTTFAGATAAPGAPVSGALEDDIRARVRELTDDEDPSPQELALVGRVLGSFCDKAPGTLDRLATAIAERDAPAAAGAAHTLAGAAGNVGAVTLARLSGEFETRARSGLPGEETAALDELRHELDRVVAAVLAVRERLT</sequence>
<dbReference type="Gene3D" id="1.20.120.160">
    <property type="entry name" value="HPT domain"/>
    <property type="match status" value="1"/>
</dbReference>
<dbReference type="InterPro" id="IPR036097">
    <property type="entry name" value="HisK_dim/P_sf"/>
</dbReference>
<feature type="modified residue" description="4-aspartylphosphate" evidence="15">
    <location>
        <position position="573"/>
    </location>
</feature>
<reference evidence="21 22" key="1">
    <citation type="journal article" date="2019" name="Int. J. Syst. Evol. Microbiol.">
        <title>The Global Catalogue of Microorganisms (GCM) 10K type strain sequencing project: providing services to taxonomists for standard genome sequencing and annotation.</title>
        <authorList>
            <consortium name="The Broad Institute Genomics Platform"/>
            <consortium name="The Broad Institute Genome Sequencing Center for Infectious Disease"/>
            <person name="Wu L."/>
            <person name="Ma J."/>
        </authorList>
    </citation>
    <scope>NUCLEOTIDE SEQUENCE [LARGE SCALE GENOMIC DNA]</scope>
    <source>
        <strain evidence="21 22">JCM 3272</strain>
    </source>
</reference>
<dbReference type="InterPro" id="IPR036641">
    <property type="entry name" value="HPT_dom_sf"/>
</dbReference>
<evidence type="ECO:0000256" key="15">
    <source>
        <dbReference type="PROSITE-ProRule" id="PRU00169"/>
    </source>
</evidence>
<evidence type="ECO:0000256" key="2">
    <source>
        <dbReference type="ARBA" id="ARBA00004651"/>
    </source>
</evidence>
<dbReference type="PANTHER" id="PTHR45339">
    <property type="entry name" value="HYBRID SIGNAL TRANSDUCTION HISTIDINE KINASE J"/>
    <property type="match status" value="1"/>
</dbReference>
<dbReference type="CDD" id="cd17546">
    <property type="entry name" value="REC_hyHK_CKI1_RcsC-like"/>
    <property type="match status" value="1"/>
</dbReference>
<dbReference type="Gene3D" id="3.40.50.2300">
    <property type="match status" value="2"/>
</dbReference>
<dbReference type="Pfam" id="PF00512">
    <property type="entry name" value="HisKA"/>
    <property type="match status" value="1"/>
</dbReference>
<evidence type="ECO:0000256" key="12">
    <source>
        <dbReference type="ARBA" id="ARBA00023012"/>
    </source>
</evidence>
<keyword evidence="5 15" id="KW-0597">Phosphoprotein</keyword>
<keyword evidence="6" id="KW-0808">Transferase</keyword>
<keyword evidence="8" id="KW-0547">Nucleotide-binding</keyword>
<accession>A0ABN3FUR6</accession>
<evidence type="ECO:0000256" key="8">
    <source>
        <dbReference type="ARBA" id="ARBA00022741"/>
    </source>
</evidence>
<dbReference type="InterPro" id="IPR001789">
    <property type="entry name" value="Sig_transdc_resp-reg_receiver"/>
</dbReference>
<feature type="domain" description="HPt" evidence="20">
    <location>
        <begin position="811"/>
        <end position="909"/>
    </location>
</feature>
<feature type="transmembrane region" description="Helical" evidence="16">
    <location>
        <begin position="194"/>
        <end position="213"/>
    </location>
</feature>
<evidence type="ECO:0000256" key="4">
    <source>
        <dbReference type="ARBA" id="ARBA00022475"/>
    </source>
</evidence>
<feature type="domain" description="Response regulatory" evidence="18">
    <location>
        <begin position="523"/>
        <end position="638"/>
    </location>
</feature>
<keyword evidence="10" id="KW-0067">ATP-binding</keyword>
<dbReference type="CDD" id="cd00156">
    <property type="entry name" value="REC"/>
    <property type="match status" value="1"/>
</dbReference>
<comment type="subcellular location">
    <subcellularLocation>
        <location evidence="2">Cell membrane</location>
        <topology evidence="2">Multi-pass membrane protein</topology>
    </subcellularLocation>
</comment>
<dbReference type="EC" id="2.7.13.3" evidence="3"/>
<dbReference type="Pfam" id="PF05227">
    <property type="entry name" value="CHASE3"/>
    <property type="match status" value="1"/>
</dbReference>
<dbReference type="PRINTS" id="PR00344">
    <property type="entry name" value="BCTRLSENSOR"/>
</dbReference>
<evidence type="ECO:0000313" key="22">
    <source>
        <dbReference type="Proteomes" id="UP001501444"/>
    </source>
</evidence>
<dbReference type="SUPFAM" id="SSF47384">
    <property type="entry name" value="Homodimeric domain of signal transducing histidine kinase"/>
    <property type="match status" value="1"/>
</dbReference>
<organism evidence="21 22">
    <name type="scientific">Dactylosporangium salmoneum</name>
    <dbReference type="NCBI Taxonomy" id="53361"/>
    <lineage>
        <taxon>Bacteria</taxon>
        <taxon>Bacillati</taxon>
        <taxon>Actinomycetota</taxon>
        <taxon>Actinomycetes</taxon>
        <taxon>Micromonosporales</taxon>
        <taxon>Micromonosporaceae</taxon>
        <taxon>Dactylosporangium</taxon>
    </lineage>
</organism>
<evidence type="ECO:0000256" key="13">
    <source>
        <dbReference type="ARBA" id="ARBA00023136"/>
    </source>
</evidence>
<dbReference type="Pfam" id="PF00072">
    <property type="entry name" value="Response_reg"/>
    <property type="match status" value="2"/>
</dbReference>
<dbReference type="Gene3D" id="1.10.287.130">
    <property type="match status" value="1"/>
</dbReference>
<protein>
    <recommendedName>
        <fullName evidence="3">histidine kinase</fullName>
        <ecNumber evidence="3">2.7.13.3</ecNumber>
    </recommendedName>
</protein>